<keyword evidence="2" id="KW-1185">Reference proteome</keyword>
<evidence type="ECO:0000313" key="2">
    <source>
        <dbReference type="Proteomes" id="UP001469089"/>
    </source>
</evidence>
<dbReference type="Proteomes" id="UP001469089">
    <property type="component" value="Unassembled WGS sequence"/>
</dbReference>
<sequence length="152" mass="16838">MSNAERQAAFRARRAAEGKTVTVTKNIPAVVDGYDELVRENDRLREELARVRRERKPVVDVSAGLGVLPVLDAVRQPVPDRQLLGRQRFGVTVDYASLCALKRLAVDAGLSTGVVVERLLYWADVGVLRSFGADTDAFNRYLDRKRNGKSGV</sequence>
<protein>
    <submittedName>
        <fullName evidence="1">Uncharacterized protein</fullName>
    </submittedName>
</protein>
<proteinExistence type="predicted"/>
<reference evidence="1 2" key="1">
    <citation type="journal article" date="2024" name="Chem. Sci.">
        <title>Discovery of a lagriamide polyketide by integrated genome mining, isotopic labeling, and untargeted metabolomics.</title>
        <authorList>
            <person name="Fergusson C.H."/>
            <person name="Saulog J."/>
            <person name="Paulo B.S."/>
            <person name="Wilson D.M."/>
            <person name="Liu D.Y."/>
            <person name="Morehouse N.J."/>
            <person name="Waterworth S."/>
            <person name="Barkei J."/>
            <person name="Gray C.A."/>
            <person name="Kwan J.C."/>
            <person name="Eustaquio A.S."/>
            <person name="Linington R.G."/>
        </authorList>
    </citation>
    <scope>NUCLEOTIDE SEQUENCE [LARGE SCALE GENOMIC DNA]</scope>
    <source>
        <strain evidence="1 2">RL17-338-BIF-B</strain>
    </source>
</reference>
<name>A0ABV1LUQ8_9BURK</name>
<gene>
    <name evidence="1" type="ORF">N0A02_26475</name>
</gene>
<accession>A0ABV1LUQ8</accession>
<evidence type="ECO:0000313" key="1">
    <source>
        <dbReference type="EMBL" id="MEQ5843005.1"/>
    </source>
</evidence>
<organism evidence="1 2">
    <name type="scientific">Paraburkholderia acidicola</name>
    <dbReference type="NCBI Taxonomy" id="1912599"/>
    <lineage>
        <taxon>Bacteria</taxon>
        <taxon>Pseudomonadati</taxon>
        <taxon>Pseudomonadota</taxon>
        <taxon>Betaproteobacteria</taxon>
        <taxon>Burkholderiales</taxon>
        <taxon>Burkholderiaceae</taxon>
        <taxon>Paraburkholderia</taxon>
    </lineage>
</organism>
<dbReference type="EMBL" id="JAOALG010000002">
    <property type="protein sequence ID" value="MEQ5843005.1"/>
    <property type="molecule type" value="Genomic_DNA"/>
</dbReference>
<comment type="caution">
    <text evidence="1">The sequence shown here is derived from an EMBL/GenBank/DDBJ whole genome shotgun (WGS) entry which is preliminary data.</text>
</comment>